<comment type="caution">
    <text evidence="10">The sequence shown here is derived from an EMBL/GenBank/DDBJ whole genome shotgun (WGS) entry which is preliminary data.</text>
</comment>
<dbReference type="PROSITE" id="PS51384">
    <property type="entry name" value="FAD_FR"/>
    <property type="match status" value="1"/>
</dbReference>
<keyword evidence="5" id="KW-0560">Oxidoreductase</keyword>
<evidence type="ECO:0000313" key="10">
    <source>
        <dbReference type="EMBL" id="MBA0126387.1"/>
    </source>
</evidence>
<feature type="domain" description="2Fe-2S ferredoxin-type" evidence="8">
    <location>
        <begin position="229"/>
        <end position="317"/>
    </location>
</feature>
<dbReference type="Gene3D" id="3.40.50.80">
    <property type="entry name" value="Nucleotide-binding domain of ferredoxin-NADP reductase (FNR) module"/>
    <property type="match status" value="1"/>
</dbReference>
<dbReference type="Gene3D" id="3.10.20.30">
    <property type="match status" value="1"/>
</dbReference>
<dbReference type="InterPro" id="IPR039261">
    <property type="entry name" value="FNR_nucleotide-bd"/>
</dbReference>
<evidence type="ECO:0000259" key="8">
    <source>
        <dbReference type="PROSITE" id="PS51085"/>
    </source>
</evidence>
<protein>
    <submittedName>
        <fullName evidence="10">Oxidoreductase</fullName>
    </submittedName>
</protein>
<evidence type="ECO:0000256" key="7">
    <source>
        <dbReference type="ARBA" id="ARBA00023014"/>
    </source>
</evidence>
<dbReference type="AlphaFoldDB" id="A0A838AAY8"/>
<dbReference type="CDD" id="cd06185">
    <property type="entry name" value="PDR_like"/>
    <property type="match status" value="1"/>
</dbReference>
<evidence type="ECO:0000256" key="6">
    <source>
        <dbReference type="ARBA" id="ARBA00023004"/>
    </source>
</evidence>
<dbReference type="GO" id="GO:0046872">
    <property type="term" value="F:metal ion binding"/>
    <property type="evidence" value="ECO:0007669"/>
    <property type="project" value="UniProtKB-KW"/>
</dbReference>
<dbReference type="GO" id="GO:0051537">
    <property type="term" value="F:2 iron, 2 sulfur cluster binding"/>
    <property type="evidence" value="ECO:0007669"/>
    <property type="project" value="UniProtKB-KW"/>
</dbReference>
<dbReference type="PANTHER" id="PTHR47354">
    <property type="entry name" value="NADH OXIDOREDUCTASE HCR"/>
    <property type="match status" value="1"/>
</dbReference>
<evidence type="ECO:0000256" key="1">
    <source>
        <dbReference type="ARBA" id="ARBA00001974"/>
    </source>
</evidence>
<reference evidence="10 11" key="1">
    <citation type="submission" date="2020-07" db="EMBL/GenBank/DDBJ databases">
        <title>Genome of Haloechinothrix sp.</title>
        <authorList>
            <person name="Tang S.-K."/>
            <person name="Yang L."/>
            <person name="Zhu W.-Y."/>
        </authorList>
    </citation>
    <scope>NUCLEOTIDE SEQUENCE [LARGE SCALE GENOMIC DNA]</scope>
    <source>
        <strain evidence="10 11">YIM 98757</strain>
    </source>
</reference>
<evidence type="ECO:0000256" key="3">
    <source>
        <dbReference type="ARBA" id="ARBA00022714"/>
    </source>
</evidence>
<keyword evidence="6" id="KW-0408">Iron</keyword>
<evidence type="ECO:0000256" key="5">
    <source>
        <dbReference type="ARBA" id="ARBA00023002"/>
    </source>
</evidence>
<dbReference type="InterPro" id="IPR006058">
    <property type="entry name" value="2Fe2S_fd_BS"/>
</dbReference>
<name>A0A838AAY8_9PSEU</name>
<dbReference type="Gene3D" id="2.40.30.10">
    <property type="entry name" value="Translation factors"/>
    <property type="match status" value="1"/>
</dbReference>
<accession>A0A838AAY8</accession>
<dbReference type="PRINTS" id="PR00409">
    <property type="entry name" value="PHDIOXRDTASE"/>
</dbReference>
<dbReference type="Proteomes" id="UP000582974">
    <property type="component" value="Unassembled WGS sequence"/>
</dbReference>
<dbReference type="PROSITE" id="PS51085">
    <property type="entry name" value="2FE2S_FER_2"/>
    <property type="match status" value="1"/>
</dbReference>
<keyword evidence="11" id="KW-1185">Reference proteome</keyword>
<organism evidence="10 11">
    <name type="scientific">Haloechinothrix aidingensis</name>
    <dbReference type="NCBI Taxonomy" id="2752311"/>
    <lineage>
        <taxon>Bacteria</taxon>
        <taxon>Bacillati</taxon>
        <taxon>Actinomycetota</taxon>
        <taxon>Actinomycetes</taxon>
        <taxon>Pseudonocardiales</taxon>
        <taxon>Pseudonocardiaceae</taxon>
        <taxon>Haloechinothrix</taxon>
    </lineage>
</organism>
<dbReference type="CDD" id="cd00207">
    <property type="entry name" value="fer2"/>
    <property type="match status" value="1"/>
</dbReference>
<dbReference type="InterPro" id="IPR001433">
    <property type="entry name" value="OxRdtase_FAD/NAD-bd"/>
</dbReference>
<dbReference type="InterPro" id="IPR017938">
    <property type="entry name" value="Riboflavin_synthase-like_b-brl"/>
</dbReference>
<feature type="domain" description="FAD-binding FR-type" evidence="9">
    <location>
        <begin position="1"/>
        <end position="102"/>
    </location>
</feature>
<dbReference type="PANTHER" id="PTHR47354:SF1">
    <property type="entry name" value="CARNITINE MONOOXYGENASE REDUCTASE SUBUNIT"/>
    <property type="match status" value="1"/>
</dbReference>
<evidence type="ECO:0000313" key="11">
    <source>
        <dbReference type="Proteomes" id="UP000582974"/>
    </source>
</evidence>
<dbReference type="Pfam" id="PF00175">
    <property type="entry name" value="NAD_binding_1"/>
    <property type="match status" value="1"/>
</dbReference>
<evidence type="ECO:0000256" key="2">
    <source>
        <dbReference type="ARBA" id="ARBA00022630"/>
    </source>
</evidence>
<dbReference type="InterPro" id="IPR001041">
    <property type="entry name" value="2Fe-2S_ferredoxin-type"/>
</dbReference>
<evidence type="ECO:0000259" key="9">
    <source>
        <dbReference type="PROSITE" id="PS51384"/>
    </source>
</evidence>
<dbReference type="Pfam" id="PF00111">
    <property type="entry name" value="Fer2"/>
    <property type="match status" value="1"/>
</dbReference>
<dbReference type="SUPFAM" id="SSF63380">
    <property type="entry name" value="Riboflavin synthase domain-like"/>
    <property type="match status" value="1"/>
</dbReference>
<keyword evidence="4" id="KW-0479">Metal-binding</keyword>
<comment type="cofactor">
    <cofactor evidence="1">
        <name>FAD</name>
        <dbReference type="ChEBI" id="CHEBI:57692"/>
    </cofactor>
</comment>
<dbReference type="EMBL" id="JACCKD010000004">
    <property type="protein sequence ID" value="MBA0126387.1"/>
    <property type="molecule type" value="Genomic_DNA"/>
</dbReference>
<dbReference type="InterPro" id="IPR017927">
    <property type="entry name" value="FAD-bd_FR_type"/>
</dbReference>
<dbReference type="GO" id="GO:0016491">
    <property type="term" value="F:oxidoreductase activity"/>
    <property type="evidence" value="ECO:0007669"/>
    <property type="project" value="UniProtKB-KW"/>
</dbReference>
<sequence>MTTKVQVHQTTWVASGVVQVVLRHIDGAALPSWEPGAHIGLRLPNGLVRQYSLCGDPADDASWTVAVLREPRSRGGSSWIHERLTAGTVLEVDGPRNNFPLTGSEKYLFIAGGIGVTPLLPMVRDLAADPARAGSWHMLYCGTSRERMAFLPELTRLGQEQLTVHADDEHGGPCDIATRLAAVDPGTTVYCCGPEPLISAVEHALPEGVDLRVERFRPTEDTPAGGSDDGFDVICAGSGTRLRVEPGTSVLDALHGAGIDVPSSCGEGVCGTCETPVLDGEPDHRDSVLSEDERAGNCTMLVCVSRCHSPELVLDVG</sequence>
<dbReference type="InterPro" id="IPR012675">
    <property type="entry name" value="Beta-grasp_dom_sf"/>
</dbReference>
<keyword evidence="2" id="KW-0285">Flavoprotein</keyword>
<dbReference type="SUPFAM" id="SSF52343">
    <property type="entry name" value="Ferredoxin reductase-like, C-terminal NADP-linked domain"/>
    <property type="match status" value="1"/>
</dbReference>
<dbReference type="InterPro" id="IPR036010">
    <property type="entry name" value="2Fe-2S_ferredoxin-like_sf"/>
</dbReference>
<gene>
    <name evidence="10" type="ORF">H0B56_12625</name>
</gene>
<proteinExistence type="predicted"/>
<evidence type="ECO:0000256" key="4">
    <source>
        <dbReference type="ARBA" id="ARBA00022723"/>
    </source>
</evidence>
<dbReference type="RefSeq" id="WP_180893215.1">
    <property type="nucleotide sequence ID" value="NZ_JACCKD010000004.1"/>
</dbReference>
<dbReference type="InterPro" id="IPR050415">
    <property type="entry name" value="MRET"/>
</dbReference>
<keyword evidence="3" id="KW-0001">2Fe-2S</keyword>
<dbReference type="SUPFAM" id="SSF54292">
    <property type="entry name" value="2Fe-2S ferredoxin-like"/>
    <property type="match status" value="1"/>
</dbReference>
<keyword evidence="7" id="KW-0411">Iron-sulfur</keyword>
<dbReference type="PROSITE" id="PS00197">
    <property type="entry name" value="2FE2S_FER_1"/>
    <property type="match status" value="1"/>
</dbReference>